<dbReference type="Pfam" id="PF21778">
    <property type="entry name" value="DUF6873"/>
    <property type="match status" value="1"/>
</dbReference>
<dbReference type="Proteomes" id="UP000242520">
    <property type="component" value="Unassembled WGS sequence"/>
</dbReference>
<keyword evidence="3" id="KW-1185">Reference proteome</keyword>
<protein>
    <recommendedName>
        <fullName evidence="1">DUF6873 domain-containing protein</fullName>
    </recommendedName>
</protein>
<dbReference type="InterPro" id="IPR049238">
    <property type="entry name" value="DUF6873"/>
</dbReference>
<gene>
    <name evidence="2" type="ORF">SAMN02744040_01494</name>
</gene>
<evidence type="ECO:0000259" key="1">
    <source>
        <dbReference type="Pfam" id="PF21778"/>
    </source>
</evidence>
<evidence type="ECO:0000313" key="2">
    <source>
        <dbReference type="EMBL" id="SHH29069.1"/>
    </source>
</evidence>
<dbReference type="RefSeq" id="WP_072725171.1">
    <property type="nucleotide sequence ID" value="NZ_FQXH01000014.1"/>
</dbReference>
<sequence>MKFLDKPFIPNKKVKLVLVDKRIPEDIENELKNKKIQIIKTCECTNLYNAIKYHPDIQICYLGENNVVVAPNVYEYYKCILKYYGLNVIKGNSFLENKYPQNIAYNVAIFGKYAVHNFKYTEKNILDYINKKNIIKINVKQGYSKCSICIVDENSIITSDYGIHQEVVKHNIDSLLIEKGHIDLFEMNYGFIGGSTGFISENELAFLGDITKHVDYIKIKKFLDKKGKKIVILSKNKLIDLGSIIPIMTRKE</sequence>
<organism evidence="2 3">
    <name type="scientific">Tepidibacter thalassicus DSM 15285</name>
    <dbReference type="NCBI Taxonomy" id="1123350"/>
    <lineage>
        <taxon>Bacteria</taxon>
        <taxon>Bacillati</taxon>
        <taxon>Bacillota</taxon>
        <taxon>Clostridia</taxon>
        <taxon>Peptostreptococcales</taxon>
        <taxon>Peptostreptococcaceae</taxon>
        <taxon>Tepidibacter</taxon>
    </lineage>
</organism>
<dbReference type="EMBL" id="FQXH01000014">
    <property type="protein sequence ID" value="SHH29069.1"/>
    <property type="molecule type" value="Genomic_DNA"/>
</dbReference>
<dbReference type="STRING" id="1123350.SAMN02744040_01494"/>
<reference evidence="3" key="1">
    <citation type="submission" date="2016-11" db="EMBL/GenBank/DDBJ databases">
        <authorList>
            <person name="Varghese N."/>
            <person name="Submissions S."/>
        </authorList>
    </citation>
    <scope>NUCLEOTIDE SEQUENCE [LARGE SCALE GENOMIC DNA]</scope>
    <source>
        <strain evidence="3">DSM 15285</strain>
    </source>
</reference>
<dbReference type="AlphaFoldDB" id="A0A1M5RSF1"/>
<name>A0A1M5RSF1_9FIRM</name>
<proteinExistence type="predicted"/>
<feature type="domain" description="DUF6873" evidence="1">
    <location>
        <begin position="18"/>
        <end position="245"/>
    </location>
</feature>
<dbReference type="OrthoDB" id="1753686at2"/>
<evidence type="ECO:0000313" key="3">
    <source>
        <dbReference type="Proteomes" id="UP000242520"/>
    </source>
</evidence>
<accession>A0A1M5RSF1</accession>